<dbReference type="Proteomes" id="UP000196386">
    <property type="component" value="Unassembled WGS sequence"/>
</dbReference>
<organism evidence="2 3">
    <name type="scientific">Anaerotruncus colihominis</name>
    <dbReference type="NCBI Taxonomy" id="169435"/>
    <lineage>
        <taxon>Bacteria</taxon>
        <taxon>Bacillati</taxon>
        <taxon>Bacillota</taxon>
        <taxon>Clostridia</taxon>
        <taxon>Eubacteriales</taxon>
        <taxon>Oscillospiraceae</taxon>
        <taxon>Anaerotruncus</taxon>
    </lineage>
</organism>
<comment type="caution">
    <text evidence="2">The sequence shown here is derived from an EMBL/GenBank/DDBJ whole genome shotgun (WGS) entry which is preliminary data.</text>
</comment>
<evidence type="ECO:0000313" key="2">
    <source>
        <dbReference type="EMBL" id="OUP69859.1"/>
    </source>
</evidence>
<gene>
    <name evidence="2" type="ORF">B5F11_07690</name>
</gene>
<dbReference type="EMBL" id="NFKP01000007">
    <property type="protein sequence ID" value="OUP69859.1"/>
    <property type="molecule type" value="Genomic_DNA"/>
</dbReference>
<name>A0A1Y4MXA3_9FIRM</name>
<feature type="region of interest" description="Disordered" evidence="1">
    <location>
        <begin position="43"/>
        <end position="64"/>
    </location>
</feature>
<evidence type="ECO:0000313" key="3">
    <source>
        <dbReference type="Proteomes" id="UP000196386"/>
    </source>
</evidence>
<proteinExistence type="predicted"/>
<evidence type="ECO:0000256" key="1">
    <source>
        <dbReference type="SAM" id="MobiDB-lite"/>
    </source>
</evidence>
<sequence>MQETRQPRGVCHASCRCKAPRLNRCLAACGPRFYEGCGPGIRALPSEKDKTRKGPCPSPSPAAF</sequence>
<protein>
    <submittedName>
        <fullName evidence="2">Uncharacterized protein</fullName>
    </submittedName>
</protein>
<accession>A0A1Y4MXA3</accession>
<reference evidence="3" key="1">
    <citation type="submission" date="2017-04" db="EMBL/GenBank/DDBJ databases">
        <title>Function of individual gut microbiota members based on whole genome sequencing of pure cultures obtained from chicken caecum.</title>
        <authorList>
            <person name="Medvecky M."/>
            <person name="Cejkova D."/>
            <person name="Polansky O."/>
            <person name="Karasova D."/>
            <person name="Kubasova T."/>
            <person name="Cizek A."/>
            <person name="Rychlik I."/>
        </authorList>
    </citation>
    <scope>NUCLEOTIDE SEQUENCE [LARGE SCALE GENOMIC DNA]</scope>
    <source>
        <strain evidence="3">An175</strain>
    </source>
</reference>
<dbReference type="AlphaFoldDB" id="A0A1Y4MXA3"/>